<dbReference type="GO" id="GO:0006231">
    <property type="term" value="P:dTMP biosynthetic process"/>
    <property type="evidence" value="ECO:0007669"/>
    <property type="project" value="UniProtKB-UniRule"/>
</dbReference>
<evidence type="ECO:0000313" key="6">
    <source>
        <dbReference type="EMBL" id="OGM91170.1"/>
    </source>
</evidence>
<dbReference type="InterPro" id="IPR045097">
    <property type="entry name" value="Thymidate_synth/dCMP_Mease"/>
</dbReference>
<feature type="binding site" evidence="4">
    <location>
        <position position="190"/>
    </location>
    <ligand>
        <name>(6R)-5,10-methylene-5,6,7,8-tetrahydrofolate</name>
        <dbReference type="ChEBI" id="CHEBI:15636"/>
    </ligand>
</feature>
<proteinExistence type="inferred from homology"/>
<comment type="subcellular location">
    <subcellularLocation>
        <location evidence="4">Cytoplasm</location>
    </subcellularLocation>
</comment>
<organism evidence="6 7">
    <name type="scientific">Candidatus Wolfebacteria bacterium RIFCSPHIGHO2_01_FULL_48_22</name>
    <dbReference type="NCBI Taxonomy" id="1802555"/>
    <lineage>
        <taxon>Bacteria</taxon>
        <taxon>Candidatus Wolfeibacteriota</taxon>
    </lineage>
</organism>
<comment type="function">
    <text evidence="4">Catalyzes the reductive methylation of 2'-deoxyuridine-5'-monophosphate (dUMP) to 2'-deoxythymidine-5'-monophosphate (dTMP) while utilizing 5,10-methylenetetrahydrofolate (mTHF) as the methyl donor and reductant in the reaction, yielding dihydrofolate (DHF) as a by-product. This enzymatic reaction provides an intracellular de novo source of dTMP, an essential precursor for DNA biosynthesis.</text>
</comment>
<dbReference type="Pfam" id="PF00303">
    <property type="entry name" value="Thymidylat_synt"/>
    <property type="match status" value="1"/>
</dbReference>
<dbReference type="Proteomes" id="UP000177029">
    <property type="component" value="Unassembled WGS sequence"/>
</dbReference>
<comment type="caution">
    <text evidence="6">The sequence shown here is derived from an EMBL/GenBank/DDBJ whole genome shotgun (WGS) entry which is preliminary data.</text>
</comment>
<dbReference type="GO" id="GO:0032259">
    <property type="term" value="P:methylation"/>
    <property type="evidence" value="ECO:0007669"/>
    <property type="project" value="UniProtKB-KW"/>
</dbReference>
<feature type="binding site" evidence="4">
    <location>
        <begin position="145"/>
        <end position="146"/>
    </location>
    <ligand>
        <name>dUMP</name>
        <dbReference type="ChEBI" id="CHEBI:246422"/>
        <note>ligand shared between dimeric partners</note>
    </ligand>
</feature>
<feature type="binding site" description="in other chain" evidence="4">
    <location>
        <position position="198"/>
    </location>
    <ligand>
        <name>dUMP</name>
        <dbReference type="ChEBI" id="CHEBI:246422"/>
        <note>ligand shared between dimeric partners</note>
    </ligand>
</feature>
<dbReference type="HAMAP" id="MF_00008">
    <property type="entry name" value="Thymidy_synth_bact"/>
    <property type="match status" value="1"/>
</dbReference>
<comment type="catalytic activity">
    <reaction evidence="4">
        <text>dUMP + (6R)-5,10-methylene-5,6,7,8-tetrahydrofolate = 7,8-dihydrofolate + dTMP</text>
        <dbReference type="Rhea" id="RHEA:12104"/>
        <dbReference type="ChEBI" id="CHEBI:15636"/>
        <dbReference type="ChEBI" id="CHEBI:57451"/>
        <dbReference type="ChEBI" id="CHEBI:63528"/>
        <dbReference type="ChEBI" id="CHEBI:246422"/>
        <dbReference type="EC" id="2.1.1.45"/>
    </reaction>
</comment>
<evidence type="ECO:0000313" key="7">
    <source>
        <dbReference type="Proteomes" id="UP000177029"/>
    </source>
</evidence>
<sequence>MKQYLDILEDTLKNGWDRVSRPRLDGKQVIARTSRKFAREMRFDLTNGKFPIVTTKPVPFRLVALELAAFIAATDDVREMNKVGLHIWDGNAYSEWWEKYREYKGHLGRIYGVEWIHFSSPWDPTGEVNQLAWLINMIRANPNDRRMIICGWNPAAVQANKVSLPPCHVMVHFDIIDGKIHFMMYQRSCDMVLGVPFNTPSYELFGSLIGHITGYPLAEFVHILGDHHIYENHYEAARTQIERKPLEFPTLWINPEIKEIDDFRLDKMVKRVETEDDFVSGRRKPITVIDDYVQLVGYKYHEKLPGDQRMAV</sequence>
<keyword evidence="4" id="KW-0545">Nucleotide biosynthesis</keyword>
<dbReference type="GO" id="GO:0005829">
    <property type="term" value="C:cytosol"/>
    <property type="evidence" value="ECO:0007669"/>
    <property type="project" value="TreeGrafter"/>
</dbReference>
<comment type="subunit">
    <text evidence="4">Homodimer.</text>
</comment>
<dbReference type="EMBL" id="MGIP01000011">
    <property type="protein sequence ID" value="OGM91170.1"/>
    <property type="molecule type" value="Genomic_DNA"/>
</dbReference>
<dbReference type="InterPro" id="IPR023451">
    <property type="entry name" value="Thymidate_synth/dCMP_Mease_dom"/>
</dbReference>
<gene>
    <name evidence="4" type="primary">thyA</name>
    <name evidence="6" type="ORF">A2755_02055</name>
</gene>
<comment type="similarity">
    <text evidence="4">Belongs to the thymidylate synthase family. Bacterial-type ThyA subfamily.</text>
</comment>
<dbReference type="UniPathway" id="UPA00575"/>
<dbReference type="Gene3D" id="3.30.572.10">
    <property type="entry name" value="Thymidylate synthase/dCMP hydroxymethylase domain"/>
    <property type="match status" value="1"/>
</dbReference>
<keyword evidence="4" id="KW-0963">Cytoplasm</keyword>
<evidence type="ECO:0000256" key="3">
    <source>
        <dbReference type="ARBA" id="ARBA00022679"/>
    </source>
</evidence>
<feature type="binding site" description="in other chain" evidence="4">
    <location>
        <begin position="228"/>
        <end position="230"/>
    </location>
    <ligand>
        <name>dUMP</name>
        <dbReference type="ChEBI" id="CHEBI:246422"/>
        <note>ligand shared between dimeric partners</note>
    </ligand>
</feature>
<feature type="binding site" description="in other chain" evidence="4">
    <location>
        <begin position="187"/>
        <end position="190"/>
    </location>
    <ligand>
        <name>dUMP</name>
        <dbReference type="ChEBI" id="CHEBI:246422"/>
        <note>ligand shared between dimeric partners</note>
    </ligand>
</feature>
<protein>
    <recommendedName>
        <fullName evidence="1 4">Thymidylate synthase</fullName>
        <shortName evidence="4">TS</shortName>
        <shortName evidence="4">TSase</shortName>
        <ecNumber evidence="1 4">2.1.1.45</ecNumber>
    </recommendedName>
</protein>
<comment type="caution">
    <text evidence="4">Lacks conserved residue(s) required for the propagation of feature annotation.</text>
</comment>
<keyword evidence="2 4" id="KW-0489">Methyltransferase</keyword>
<reference evidence="6 7" key="1">
    <citation type="journal article" date="2016" name="Nat. Commun.">
        <title>Thousands of microbial genomes shed light on interconnected biogeochemical processes in an aquifer system.</title>
        <authorList>
            <person name="Anantharaman K."/>
            <person name="Brown C.T."/>
            <person name="Hug L.A."/>
            <person name="Sharon I."/>
            <person name="Castelle C.J."/>
            <person name="Probst A.J."/>
            <person name="Thomas B.C."/>
            <person name="Singh A."/>
            <person name="Wilkins M.J."/>
            <person name="Karaoz U."/>
            <person name="Brodie E.L."/>
            <person name="Williams K.H."/>
            <person name="Hubbard S.S."/>
            <person name="Banfield J.F."/>
        </authorList>
    </citation>
    <scope>NUCLEOTIDE SEQUENCE [LARGE SCALE GENOMIC DNA]</scope>
</reference>
<dbReference type="PANTHER" id="PTHR11548">
    <property type="entry name" value="THYMIDYLATE SYNTHASE 1"/>
    <property type="match status" value="1"/>
</dbReference>
<dbReference type="PANTHER" id="PTHR11548:SF1">
    <property type="entry name" value="THYMIDYLATE SYNTHASE 1"/>
    <property type="match status" value="1"/>
</dbReference>
<feature type="active site" description="Nucleophile" evidence="4">
    <location>
        <position position="167"/>
    </location>
</feature>
<accession>A0A1F8DRC0</accession>
<dbReference type="EC" id="2.1.1.45" evidence="1 4"/>
<evidence type="ECO:0000256" key="4">
    <source>
        <dbReference type="HAMAP-Rule" id="MF_00008"/>
    </source>
</evidence>
<dbReference type="InterPro" id="IPR036926">
    <property type="entry name" value="Thymidate_synth/dCMP_Mease_sf"/>
</dbReference>
<keyword evidence="3 4" id="KW-0808">Transferase</keyword>
<dbReference type="SUPFAM" id="SSF55831">
    <property type="entry name" value="Thymidylate synthase/dCMP hydroxymethylase"/>
    <property type="match status" value="1"/>
</dbReference>
<name>A0A1F8DRC0_9BACT</name>
<evidence type="ECO:0000256" key="2">
    <source>
        <dbReference type="ARBA" id="ARBA00022603"/>
    </source>
</evidence>
<dbReference type="GO" id="GO:0006235">
    <property type="term" value="P:dTTP biosynthetic process"/>
    <property type="evidence" value="ECO:0007669"/>
    <property type="project" value="UniProtKB-UniRule"/>
</dbReference>
<evidence type="ECO:0000259" key="5">
    <source>
        <dbReference type="Pfam" id="PF00303"/>
    </source>
</evidence>
<dbReference type="CDD" id="cd00351">
    <property type="entry name" value="TS_Pyrimidine_HMase"/>
    <property type="match status" value="1"/>
</dbReference>
<dbReference type="PRINTS" id="PR00108">
    <property type="entry name" value="THYMDSNTHASE"/>
</dbReference>
<dbReference type="STRING" id="1802555.A2755_02055"/>
<comment type="pathway">
    <text evidence="4">Pyrimidine metabolism; dTTP biosynthesis.</text>
</comment>
<dbReference type="InterPro" id="IPR000398">
    <property type="entry name" value="Thymidylate_synthase"/>
</dbReference>
<dbReference type="GO" id="GO:0004799">
    <property type="term" value="F:thymidylate synthase activity"/>
    <property type="evidence" value="ECO:0007669"/>
    <property type="project" value="UniProtKB-UniRule"/>
</dbReference>
<feature type="domain" description="Thymidylate synthase/dCMP hydroxymethylase" evidence="5">
    <location>
        <begin position="2"/>
        <end position="268"/>
    </location>
</feature>
<dbReference type="AlphaFoldDB" id="A0A1F8DRC0"/>
<evidence type="ECO:0000256" key="1">
    <source>
        <dbReference type="ARBA" id="ARBA00011947"/>
    </source>
</evidence>
<dbReference type="NCBIfam" id="TIGR03284">
    <property type="entry name" value="thym_sym"/>
    <property type="match status" value="1"/>
</dbReference>